<sequence>MVTFLVYRLLVLTGGTLFPAYQSYKAVKNKNVKEYVRWMMYWIVFAVYIAAETICDMFISWFPLYYEAKIVMILWLVNPWTRGSSSLYRNWIHPWLINHERDIDRMLDSSKSKFYNQFTQLFSRGIIFARDVVATAAIRSSEHSSSSQSLD</sequence>
<protein>
    <submittedName>
        <fullName evidence="2">Receptor expression-enhancing protein</fullName>
    </submittedName>
</protein>
<dbReference type="WBParaSite" id="PS1159_v2.g7804.t1">
    <property type="protein sequence ID" value="PS1159_v2.g7804.t1"/>
    <property type="gene ID" value="PS1159_v2.g7804"/>
</dbReference>
<name>A0AC35GQZ5_9BILA</name>
<evidence type="ECO:0000313" key="1">
    <source>
        <dbReference type="Proteomes" id="UP000887580"/>
    </source>
</evidence>
<evidence type="ECO:0000313" key="2">
    <source>
        <dbReference type="WBParaSite" id="PS1159_v2.g7804.t1"/>
    </source>
</evidence>
<proteinExistence type="predicted"/>
<organism evidence="1 2">
    <name type="scientific">Panagrolaimus sp. PS1159</name>
    <dbReference type="NCBI Taxonomy" id="55785"/>
    <lineage>
        <taxon>Eukaryota</taxon>
        <taxon>Metazoa</taxon>
        <taxon>Ecdysozoa</taxon>
        <taxon>Nematoda</taxon>
        <taxon>Chromadorea</taxon>
        <taxon>Rhabditida</taxon>
        <taxon>Tylenchina</taxon>
        <taxon>Panagrolaimomorpha</taxon>
        <taxon>Panagrolaimoidea</taxon>
        <taxon>Panagrolaimidae</taxon>
        <taxon>Panagrolaimus</taxon>
    </lineage>
</organism>
<reference evidence="2" key="1">
    <citation type="submission" date="2022-11" db="UniProtKB">
        <authorList>
            <consortium name="WormBaseParasite"/>
        </authorList>
    </citation>
    <scope>IDENTIFICATION</scope>
</reference>
<dbReference type="Proteomes" id="UP000887580">
    <property type="component" value="Unplaced"/>
</dbReference>
<accession>A0AC35GQZ5</accession>